<dbReference type="InterPro" id="IPR050319">
    <property type="entry name" value="ABC_transp_ATP-bind"/>
</dbReference>
<dbReference type="GO" id="GO:0015833">
    <property type="term" value="P:peptide transport"/>
    <property type="evidence" value="ECO:0007669"/>
    <property type="project" value="InterPro"/>
</dbReference>
<dbReference type="Proteomes" id="UP000321595">
    <property type="component" value="Chromosome"/>
</dbReference>
<dbReference type="Pfam" id="PF00005">
    <property type="entry name" value="ABC_tran"/>
    <property type="match status" value="1"/>
</dbReference>
<keyword evidence="4 6" id="KW-0067">ATP-binding</keyword>
<keyword evidence="7" id="KW-1185">Reference proteome</keyword>
<dbReference type="GO" id="GO:0005524">
    <property type="term" value="F:ATP binding"/>
    <property type="evidence" value="ECO:0007669"/>
    <property type="project" value="UniProtKB-KW"/>
</dbReference>
<dbReference type="PROSITE" id="PS50893">
    <property type="entry name" value="ABC_TRANSPORTER_2"/>
    <property type="match status" value="1"/>
</dbReference>
<dbReference type="InterPro" id="IPR013563">
    <property type="entry name" value="Oligopep_ABC_C"/>
</dbReference>
<evidence type="ECO:0000256" key="3">
    <source>
        <dbReference type="ARBA" id="ARBA00022741"/>
    </source>
</evidence>
<dbReference type="EMBL" id="CP042467">
    <property type="protein sequence ID" value="QED25969.1"/>
    <property type="molecule type" value="Genomic_DNA"/>
</dbReference>
<dbReference type="InterPro" id="IPR003593">
    <property type="entry name" value="AAA+_ATPase"/>
</dbReference>
<evidence type="ECO:0000313" key="7">
    <source>
        <dbReference type="Proteomes" id="UP000321595"/>
    </source>
</evidence>
<dbReference type="KEGG" id="bbae:FRD01_01565"/>
<comment type="similarity">
    <text evidence="1">Belongs to the ABC transporter superfamily.</text>
</comment>
<dbReference type="InterPro" id="IPR003439">
    <property type="entry name" value="ABC_transporter-like_ATP-bd"/>
</dbReference>
<dbReference type="PANTHER" id="PTHR43776">
    <property type="entry name" value="TRANSPORT ATP-BINDING PROTEIN"/>
    <property type="match status" value="1"/>
</dbReference>
<accession>A0A5B8XRG0</accession>
<keyword evidence="3" id="KW-0547">Nucleotide-binding</keyword>
<dbReference type="Pfam" id="PF08352">
    <property type="entry name" value="oligo_HPY"/>
    <property type="match status" value="1"/>
</dbReference>
<dbReference type="SUPFAM" id="SSF52540">
    <property type="entry name" value="P-loop containing nucleoside triphosphate hydrolases"/>
    <property type="match status" value="1"/>
</dbReference>
<gene>
    <name evidence="6" type="ORF">FRD01_01565</name>
</gene>
<dbReference type="GO" id="GO:0016887">
    <property type="term" value="F:ATP hydrolysis activity"/>
    <property type="evidence" value="ECO:0007669"/>
    <property type="project" value="InterPro"/>
</dbReference>
<evidence type="ECO:0000256" key="2">
    <source>
        <dbReference type="ARBA" id="ARBA00022448"/>
    </source>
</evidence>
<dbReference type="AlphaFoldDB" id="A0A5B8XRG0"/>
<dbReference type="InterPro" id="IPR017871">
    <property type="entry name" value="ABC_transporter-like_CS"/>
</dbReference>
<dbReference type="OrthoDB" id="9809450at2"/>
<feature type="domain" description="ABC transporter" evidence="5">
    <location>
        <begin position="10"/>
        <end position="260"/>
    </location>
</feature>
<dbReference type="NCBIfam" id="TIGR01727">
    <property type="entry name" value="oligo_HPY"/>
    <property type="match status" value="1"/>
</dbReference>
<keyword evidence="2" id="KW-0813">Transport</keyword>
<dbReference type="NCBIfam" id="NF008453">
    <property type="entry name" value="PRK11308.1"/>
    <property type="match status" value="1"/>
</dbReference>
<name>A0A5B8XRG0_9DELT</name>
<protein>
    <submittedName>
        <fullName evidence="6">ABC transporter ATP-binding protein</fullName>
    </submittedName>
</protein>
<dbReference type="FunFam" id="3.40.50.300:FF:000016">
    <property type="entry name" value="Oligopeptide ABC transporter ATP-binding component"/>
    <property type="match status" value="1"/>
</dbReference>
<evidence type="ECO:0000313" key="6">
    <source>
        <dbReference type="EMBL" id="QED25969.1"/>
    </source>
</evidence>
<evidence type="ECO:0000256" key="4">
    <source>
        <dbReference type="ARBA" id="ARBA00022840"/>
    </source>
</evidence>
<dbReference type="CDD" id="cd03257">
    <property type="entry name" value="ABC_NikE_OppD_transporters"/>
    <property type="match status" value="1"/>
</dbReference>
<dbReference type="InterPro" id="IPR027417">
    <property type="entry name" value="P-loop_NTPase"/>
</dbReference>
<organism evidence="6 7">
    <name type="scientific">Microvenator marinus</name>
    <dbReference type="NCBI Taxonomy" id="2600177"/>
    <lineage>
        <taxon>Bacteria</taxon>
        <taxon>Deltaproteobacteria</taxon>
        <taxon>Bradymonadales</taxon>
        <taxon>Microvenatoraceae</taxon>
        <taxon>Microvenator</taxon>
    </lineage>
</organism>
<dbReference type="PROSITE" id="PS00211">
    <property type="entry name" value="ABC_TRANSPORTER_1"/>
    <property type="match status" value="1"/>
</dbReference>
<dbReference type="PANTHER" id="PTHR43776:SF7">
    <property type="entry name" value="D,D-DIPEPTIDE TRANSPORT ATP-BINDING PROTEIN DDPF-RELATED"/>
    <property type="match status" value="1"/>
</dbReference>
<sequence>MNSPAAKPLLEVKNLKKYFPITKGLLSRTVGHVKAVDDVSFTVMPNETVGLVGESGCGKTTAGRTLLRLLEPTSGEAFFEGRDVFKLEREELRAARRNMQIIFQDPFSSLNPRMTIESIIGEALEFHKIAKGDRRREMVEELLVKVGLQPSYITRYPHEFSGGQRQRLGIARALALNPKFIVCDEAVSALDVSVQAQVINLLQDLQEEFNLSYLFIAHDLSVVKHISDRIAVMYLGQMVEMATCDNLFDTPRHPYTQALLSAIPHPKPGVKQARVVLKGDVPSPINPPSGCRFHTRCPACFAPCSKHEPKTVELEPGHLVRCHLYDKEFAPADLTVFEKLPRPVPESGLQPAETPQEKATKELRAKFANASDVERDEVCLELVRHLVEQRGHAREANDLFESLPEETQDAELRLKRKIAEELEDWDEVARILEILIARTEDSTEKSRLTKTLLVLYKDLGRSDDAERLESELESEPEADS</sequence>
<dbReference type="GO" id="GO:0055085">
    <property type="term" value="P:transmembrane transport"/>
    <property type="evidence" value="ECO:0007669"/>
    <property type="project" value="UniProtKB-ARBA"/>
</dbReference>
<dbReference type="Gene3D" id="3.40.50.300">
    <property type="entry name" value="P-loop containing nucleotide triphosphate hydrolases"/>
    <property type="match status" value="1"/>
</dbReference>
<proteinExistence type="inferred from homology"/>
<dbReference type="SMART" id="SM00382">
    <property type="entry name" value="AAA"/>
    <property type="match status" value="1"/>
</dbReference>
<evidence type="ECO:0000256" key="1">
    <source>
        <dbReference type="ARBA" id="ARBA00005417"/>
    </source>
</evidence>
<evidence type="ECO:0000259" key="5">
    <source>
        <dbReference type="PROSITE" id="PS50893"/>
    </source>
</evidence>
<reference evidence="6 7" key="1">
    <citation type="submission" date="2019-08" db="EMBL/GenBank/DDBJ databases">
        <authorList>
            <person name="Liang Q."/>
        </authorList>
    </citation>
    <scope>NUCLEOTIDE SEQUENCE [LARGE SCALE GENOMIC DNA]</scope>
    <source>
        <strain evidence="6 7">V1718</strain>
    </source>
</reference>